<dbReference type="InterPro" id="IPR035906">
    <property type="entry name" value="MetI-like_sf"/>
</dbReference>
<dbReference type="RefSeq" id="WP_065854419.1">
    <property type="nucleotide sequence ID" value="NZ_LYPC01000025.1"/>
</dbReference>
<evidence type="ECO:0000256" key="4">
    <source>
        <dbReference type="ARBA" id="ARBA00022692"/>
    </source>
</evidence>
<keyword evidence="3" id="KW-1003">Cell membrane</keyword>
<keyword evidence="5 7" id="KW-1133">Transmembrane helix</keyword>
<keyword evidence="6 7" id="KW-0472">Membrane</keyword>
<reference evidence="10" key="1">
    <citation type="submission" date="2016-05" db="EMBL/GenBank/DDBJ databases">
        <title>Paenibacillus oryzae. sp. nov., isolated from the rice root.</title>
        <authorList>
            <person name="Zhang J."/>
            <person name="Zhang X."/>
        </authorList>
    </citation>
    <scope>NUCLEOTIDE SEQUENCE [LARGE SCALE GENOMIC DNA]</scope>
    <source>
        <strain evidence="10">KCTC13222</strain>
    </source>
</reference>
<accession>A0A1C0ZY78</accession>
<feature type="transmembrane region" description="Helical" evidence="7">
    <location>
        <begin position="106"/>
        <end position="126"/>
    </location>
</feature>
<dbReference type="GO" id="GO:0055085">
    <property type="term" value="P:transmembrane transport"/>
    <property type="evidence" value="ECO:0007669"/>
    <property type="project" value="InterPro"/>
</dbReference>
<keyword evidence="4 7" id="KW-0812">Transmembrane</keyword>
<dbReference type="PANTHER" id="PTHR43744:SF12">
    <property type="entry name" value="ABC TRANSPORTER PERMEASE PROTEIN MG189-RELATED"/>
    <property type="match status" value="1"/>
</dbReference>
<evidence type="ECO:0000256" key="6">
    <source>
        <dbReference type="ARBA" id="ARBA00023136"/>
    </source>
</evidence>
<keyword evidence="2 7" id="KW-0813">Transport</keyword>
<comment type="subcellular location">
    <subcellularLocation>
        <location evidence="1 7">Cell membrane</location>
        <topology evidence="1 7">Multi-pass membrane protein</topology>
    </subcellularLocation>
</comment>
<feature type="transmembrane region" description="Helical" evidence="7">
    <location>
        <begin position="12"/>
        <end position="30"/>
    </location>
</feature>
<evidence type="ECO:0000256" key="7">
    <source>
        <dbReference type="RuleBase" id="RU363032"/>
    </source>
</evidence>
<feature type="transmembrane region" description="Helical" evidence="7">
    <location>
        <begin position="180"/>
        <end position="202"/>
    </location>
</feature>
<keyword evidence="10" id="KW-1185">Reference proteome</keyword>
<dbReference type="CDD" id="cd06261">
    <property type="entry name" value="TM_PBP2"/>
    <property type="match status" value="1"/>
</dbReference>
<proteinExistence type="inferred from homology"/>
<dbReference type="Gene3D" id="1.10.3720.10">
    <property type="entry name" value="MetI-like"/>
    <property type="match status" value="1"/>
</dbReference>
<comment type="similarity">
    <text evidence="7">Belongs to the binding-protein-dependent transport system permease family.</text>
</comment>
<sequence length="276" mass="31223">MKKTSPLQWVSHTILLLAALFFLWPFYWMVTGSFKNLRVSMQIPPEWFPKTPSFLNYTHIFNDYPIMRWFGNSLLVTMATTFLVLLCSSLAGYALAKINFKSSKPVFVMIVAAMSLPHAVLFIPLYQILIDFKLINSYWGVILPAVAWPFGVFLIKQFIQTLPTALIESGRIDGCSEFSIYWRIIVPLALPGLAVLAIFTFVSTWNDYVWQLIVLTKKELFTLPLGIKIAQSTIENEMNYGVAMAGAVIATIPVLAIFIYFQKHFTQGITIGAMKG</sequence>
<dbReference type="EMBL" id="LYPC01000025">
    <property type="protein sequence ID" value="OCT13072.1"/>
    <property type="molecule type" value="Genomic_DNA"/>
</dbReference>
<evidence type="ECO:0000256" key="1">
    <source>
        <dbReference type="ARBA" id="ARBA00004651"/>
    </source>
</evidence>
<evidence type="ECO:0000313" key="9">
    <source>
        <dbReference type="EMBL" id="OCT13072.1"/>
    </source>
</evidence>
<dbReference type="AlphaFoldDB" id="A0A1C0ZY78"/>
<feature type="transmembrane region" description="Helical" evidence="7">
    <location>
        <begin position="138"/>
        <end position="159"/>
    </location>
</feature>
<evidence type="ECO:0000256" key="3">
    <source>
        <dbReference type="ARBA" id="ARBA00022475"/>
    </source>
</evidence>
<evidence type="ECO:0000256" key="2">
    <source>
        <dbReference type="ARBA" id="ARBA00022448"/>
    </source>
</evidence>
<feature type="domain" description="ABC transmembrane type-1" evidence="8">
    <location>
        <begin position="70"/>
        <end position="261"/>
    </location>
</feature>
<dbReference type="PROSITE" id="PS50928">
    <property type="entry name" value="ABC_TM1"/>
    <property type="match status" value="1"/>
</dbReference>
<protein>
    <submittedName>
        <fullName evidence="9">Sugar ABC transporter permease</fullName>
    </submittedName>
</protein>
<dbReference type="InterPro" id="IPR000515">
    <property type="entry name" value="MetI-like"/>
</dbReference>
<feature type="transmembrane region" description="Helical" evidence="7">
    <location>
        <begin position="74"/>
        <end position="94"/>
    </location>
</feature>
<dbReference type="STRING" id="512399.A8709_20170"/>
<organism evidence="9 10">
    <name type="scientific">Paenibacillus pectinilyticus</name>
    <dbReference type="NCBI Taxonomy" id="512399"/>
    <lineage>
        <taxon>Bacteria</taxon>
        <taxon>Bacillati</taxon>
        <taxon>Bacillota</taxon>
        <taxon>Bacilli</taxon>
        <taxon>Bacillales</taxon>
        <taxon>Paenibacillaceae</taxon>
        <taxon>Paenibacillus</taxon>
    </lineage>
</organism>
<evidence type="ECO:0000256" key="5">
    <source>
        <dbReference type="ARBA" id="ARBA00022989"/>
    </source>
</evidence>
<dbReference type="Proteomes" id="UP000093309">
    <property type="component" value="Unassembled WGS sequence"/>
</dbReference>
<name>A0A1C0ZY78_9BACL</name>
<evidence type="ECO:0000259" key="8">
    <source>
        <dbReference type="PROSITE" id="PS50928"/>
    </source>
</evidence>
<gene>
    <name evidence="9" type="ORF">A8709_20170</name>
</gene>
<dbReference type="SUPFAM" id="SSF161098">
    <property type="entry name" value="MetI-like"/>
    <property type="match status" value="1"/>
</dbReference>
<comment type="caution">
    <text evidence="9">The sequence shown here is derived from an EMBL/GenBank/DDBJ whole genome shotgun (WGS) entry which is preliminary data.</text>
</comment>
<dbReference type="GO" id="GO:0005886">
    <property type="term" value="C:plasma membrane"/>
    <property type="evidence" value="ECO:0007669"/>
    <property type="project" value="UniProtKB-SubCell"/>
</dbReference>
<dbReference type="Pfam" id="PF00528">
    <property type="entry name" value="BPD_transp_1"/>
    <property type="match status" value="1"/>
</dbReference>
<feature type="transmembrane region" description="Helical" evidence="7">
    <location>
        <begin position="240"/>
        <end position="261"/>
    </location>
</feature>
<evidence type="ECO:0000313" key="10">
    <source>
        <dbReference type="Proteomes" id="UP000093309"/>
    </source>
</evidence>
<dbReference type="PANTHER" id="PTHR43744">
    <property type="entry name" value="ABC TRANSPORTER PERMEASE PROTEIN MG189-RELATED-RELATED"/>
    <property type="match status" value="1"/>
</dbReference>